<feature type="compositionally biased region" description="Gly residues" evidence="1">
    <location>
        <begin position="3416"/>
        <end position="3427"/>
    </location>
</feature>
<feature type="compositionally biased region" description="Polar residues" evidence="1">
    <location>
        <begin position="194"/>
        <end position="212"/>
    </location>
</feature>
<evidence type="ECO:0000313" key="5">
    <source>
        <dbReference type="EMBL" id="VVT49555.1"/>
    </source>
</evidence>
<feature type="domain" description="Csf1 N-terminal" evidence="3">
    <location>
        <begin position="920"/>
        <end position="1278"/>
    </location>
</feature>
<keyword evidence="2" id="KW-0812">Transmembrane</keyword>
<dbReference type="InterPro" id="IPR029636">
    <property type="entry name" value="Csf1"/>
</dbReference>
<proteinExistence type="predicted"/>
<feature type="region of interest" description="Disordered" evidence="1">
    <location>
        <begin position="3341"/>
        <end position="3463"/>
    </location>
</feature>
<feature type="region of interest" description="Disordered" evidence="1">
    <location>
        <begin position="171"/>
        <end position="237"/>
    </location>
</feature>
<dbReference type="EMBL" id="CABVLU010000002">
    <property type="protein sequence ID" value="VVT49555.1"/>
    <property type="molecule type" value="Genomic_DNA"/>
</dbReference>
<keyword evidence="2" id="KW-0472">Membrane</keyword>
<dbReference type="InterPro" id="IPR048636">
    <property type="entry name" value="Csf1_N"/>
</dbReference>
<feature type="region of interest" description="Disordered" evidence="1">
    <location>
        <begin position="1222"/>
        <end position="1281"/>
    </location>
</feature>
<dbReference type="GO" id="GO:0006113">
    <property type="term" value="P:fermentation"/>
    <property type="evidence" value="ECO:0007669"/>
    <property type="project" value="InterPro"/>
</dbReference>
<organism evidence="5 6">
    <name type="scientific">Magnusiomyces paraingens</name>
    <dbReference type="NCBI Taxonomy" id="2606893"/>
    <lineage>
        <taxon>Eukaryota</taxon>
        <taxon>Fungi</taxon>
        <taxon>Dikarya</taxon>
        <taxon>Ascomycota</taxon>
        <taxon>Saccharomycotina</taxon>
        <taxon>Dipodascomycetes</taxon>
        <taxon>Dipodascales</taxon>
        <taxon>Dipodascaceae</taxon>
        <taxon>Magnusiomyces</taxon>
    </lineage>
</organism>
<feature type="domain" description="Csf1 N-terminal" evidence="3">
    <location>
        <begin position="302"/>
        <end position="903"/>
    </location>
</feature>
<feature type="region of interest" description="Disordered" evidence="1">
    <location>
        <begin position="2181"/>
        <end position="2204"/>
    </location>
</feature>
<accession>A0A5E8BDC2</accession>
<evidence type="ECO:0008006" key="7">
    <source>
        <dbReference type="Google" id="ProtNLM"/>
    </source>
</evidence>
<evidence type="ECO:0000259" key="3">
    <source>
        <dbReference type="Pfam" id="PF21678"/>
    </source>
</evidence>
<name>A0A5E8BDC2_9ASCO</name>
<evidence type="ECO:0000313" key="6">
    <source>
        <dbReference type="Proteomes" id="UP000398389"/>
    </source>
</evidence>
<evidence type="ECO:0000259" key="4">
    <source>
        <dbReference type="Pfam" id="PF25038"/>
    </source>
</evidence>
<feature type="compositionally biased region" description="Basic and acidic residues" evidence="1">
    <location>
        <begin position="262"/>
        <end position="273"/>
    </location>
</feature>
<keyword evidence="6" id="KW-1185">Reference proteome</keyword>
<feature type="compositionally biased region" description="Acidic residues" evidence="1">
    <location>
        <begin position="1264"/>
        <end position="1277"/>
    </location>
</feature>
<gene>
    <name evidence="5" type="ORF">SAPINGB_P002327</name>
</gene>
<feature type="region of interest" description="Disordered" evidence="1">
    <location>
        <begin position="1823"/>
        <end position="1843"/>
    </location>
</feature>
<keyword evidence="2" id="KW-1133">Transmembrane helix</keyword>
<feature type="compositionally biased region" description="Low complexity" evidence="1">
    <location>
        <begin position="1248"/>
        <end position="1263"/>
    </location>
</feature>
<dbReference type="GeneID" id="43581146"/>
<dbReference type="PANTHER" id="PTHR32085:SF3">
    <property type="entry name" value="PROTEIN CSF1"/>
    <property type="match status" value="1"/>
</dbReference>
<feature type="compositionally biased region" description="Low complexity" evidence="1">
    <location>
        <begin position="3476"/>
        <end position="3490"/>
    </location>
</feature>
<feature type="region of interest" description="Disordered" evidence="1">
    <location>
        <begin position="3288"/>
        <end position="3329"/>
    </location>
</feature>
<evidence type="ECO:0000256" key="1">
    <source>
        <dbReference type="SAM" id="MobiDB-lite"/>
    </source>
</evidence>
<dbReference type="GO" id="GO:0016020">
    <property type="term" value="C:membrane"/>
    <property type="evidence" value="ECO:0007669"/>
    <property type="project" value="InterPro"/>
</dbReference>
<dbReference type="RefSeq" id="XP_031852937.1">
    <property type="nucleotide sequence ID" value="XM_031997046.1"/>
</dbReference>
<feature type="compositionally biased region" description="Low complexity" evidence="1">
    <location>
        <begin position="3428"/>
        <end position="3463"/>
    </location>
</feature>
<feature type="compositionally biased region" description="Low complexity" evidence="1">
    <location>
        <begin position="3379"/>
        <end position="3395"/>
    </location>
</feature>
<dbReference type="Proteomes" id="UP000398389">
    <property type="component" value="Unassembled WGS sequence"/>
</dbReference>
<feature type="compositionally biased region" description="Acidic residues" evidence="1">
    <location>
        <begin position="3306"/>
        <end position="3315"/>
    </location>
</feature>
<dbReference type="OrthoDB" id="10051416at2759"/>
<reference evidence="5 6" key="1">
    <citation type="submission" date="2019-09" db="EMBL/GenBank/DDBJ databases">
        <authorList>
            <person name="Brejova B."/>
        </authorList>
    </citation>
    <scope>NUCLEOTIDE SEQUENCE [LARGE SCALE GENOMIC DNA]</scope>
</reference>
<feature type="transmembrane region" description="Helical" evidence="2">
    <location>
        <begin position="20"/>
        <end position="40"/>
    </location>
</feature>
<protein>
    <recommendedName>
        <fullName evidence="7">Protein CSF1</fullName>
    </recommendedName>
</protein>
<feature type="domain" description="Csf1 C-terminal region" evidence="4">
    <location>
        <begin position="3499"/>
        <end position="3571"/>
    </location>
</feature>
<feature type="compositionally biased region" description="Polar residues" evidence="1">
    <location>
        <begin position="3341"/>
        <end position="3371"/>
    </location>
</feature>
<evidence type="ECO:0000256" key="2">
    <source>
        <dbReference type="SAM" id="Phobius"/>
    </source>
</evidence>
<feature type="region of interest" description="Disordered" evidence="1">
    <location>
        <begin position="2531"/>
        <end position="2555"/>
    </location>
</feature>
<feature type="region of interest" description="Disordered" evidence="1">
    <location>
        <begin position="3476"/>
        <end position="3497"/>
    </location>
</feature>
<sequence length="3572" mass="401325">MAVDNYVSVYLLNIRQFNVLFVMEWILGIVATCFMLFFWNRMIGSLLSLSMRWYFWHYHKALVKVQSFQISLLGGRLFFKNFTYVASNESITILQGSFTWRYWLHRRRLSKYTTQTVLDSQQGEPESETMLDPKKRIPARLKLAIEGVEWYVYNRSPAFDIIEENLRKHTAEGSGKGCEGSHRHTDSSSSDSSATTGNSAGIDSNDYAQNFNSKEKYRCPSSKINPNFGEQDKNMEDDLSSRGKIGALISHLRSINDNGRASSDKPRDFRDTSSDSSDLSEEPKASDLFRKHRVPFTHGDTLMLKLFPIDLKMTKGAVIVGNKSNPSLLVFQFATGNGFIDAEKSKSKLDKYKMIYHCNFIKPIVEMKPNISFEENQHYQQEIMRMTQKFQFSKITVSIMNIFSTIRDIFKRIKIPFNLFSDSSITSSPNNSTRQEPDANTRPWKGLDRYKIDADLEMRDMLQKDSVSGFYPEYARVTTILDASEGSLTLYYDAPGTVPQYADCIISDSSEDENFISVGNGDNYPPEWGLDLYFKEVTIHYGPWADRQRISLQRILVPLNCFDSKPQAPLHPGDTRIYTNFKVNIKLDKNTIIRLPTREYSKNAQFYAAHEQEINNNNENNKILRPFGWIEVTASDFANIAYTSAMVATDDGWKTSLNVAISKFEVRTCVNHALLYSAKTLEVDADLSTPLKWNGLQTWTFICNSFDVDCYIMREHVFLLSDLMSDFSEGPSSPYDLFTPFIYKFHWNIHNGYKINLNINDLNIINNPLDFSENIYVIFSGDTFETDVTVPLDQVFQKKNTVTFEIKTPRFDLNVSSPPWNTLYSFLNLNGVGRAYDFDLKGSYTYHANVEPGYSDTLILETSASDVTLLLYGFVIKYIMQIRENYFGEHTHFQTFEEFSQKNMEAETETEFTHVKTDIDLDVLCHVYVNNGSIVLPANIYSAESNILLNFASFDVDIRFTNYYMDLQANISPVKGIHNSKSNLSTILDSARDRVSFDPIIFIDGIFIHGNRIFGLPPTEPTYFCKWDFDLGDILLNGPLEIVQYLGNVGSSIGYTYSDTENSLLIPEPILYDVTYLSLTVASLKCRLNINDYILEAITSPISLNYNDLNNNRYSARLTFSVPQIQYKILKKKEIEIDPTGTNTADEENYEILALIRTSILITDFIQKRDFYLRHERQQQHISMHDAPFDRCSFLLDEYHRAYHQKPMGNIIPSIPLPTVPPPLTKETAPFIDPNLSSSFGNEDDENNSSVSSKSKYSSTVSSSEDESSSDEEFDDESNIRDTPCSIKFNIGSNGLTGNAFMPPESWKKFEEISKEFNCALPKFDLNPTSYYTSDEGIRPSYAVDPSTEYDSLIIQLGDITGFFVPNSFLAISELLSVKDIKDLESTLDSIQIDVLNRLNYIRTAQPEVKNFKIVVTSINLKYGSVTGTDANSLMAKYNGEVDHLAVTCEAINISLRVSEMNAPQVVADYITKGMPDLPTSLAVYANCGKVMLSVVRGSSITLQDNADLHVQHFRPMFLQLDSPDMWWCESDNQNTGFFHLKSINISILSESIPFLSSFIEQNMKSLQFLASATQKIQSHTTQMRNAYVISLLSTAGEAFHIEDDPSVLTRPALITRSTTHVRTNDSWKIMMRLRHVLKSVPINWRNRYDKIMLSDIYNIDTEIARREATKVFRKWRSWELTGMEDSYVFRHVFKVKTLQDTLLSKNASINIDLESISLRLNYLEDENFLCIDYLKLSFGWKGKKPQEIGMNGKMGRSNSNNNVGNAATPNSSLLELECTSNCSSIKLHLDSKILQTVEEIDKAILEIKSKLAQPIKKPIPRMLAPEKSRTSKSSTSTMSKSNVPPLKLSITCCFQNISLFVDFIQVALSYDSQEISFNSNISKLAILSPEEVHLDMSFVSHIKAIDVKLREISESKVPDKNLFSFLLRDYRGSFITTGFLFTSMKYATVSHDQLAIVMEAPIGDLSNVGIRFLDTGLERFKTCFDNIETNHATYKPPSPKLLDIVKTHSQSVDFTPVSSKSKEKQLFDFPMVLRCNAKDSSVRINATDSISLYLEIAGATLVGKLANDKQIAFEVSVTDKQFELLARNPQTKDVRPLVSVYVPTITSLVLSESYLDKNFVEGVVNVKSIQARMMSVSSILVMMRSNTIENEIASTIKSLNSLTDKINKIANKCKSTEVASLESTQAPSPVPKPGSEPGSKLEPAESKSAETLGFFNLTLSIIEVQVIIPSFDSSLALKLIDINTTLSSFYYDMQSHEFNITPFFGDFNVNDAILDLRNDTWGASSVSEIVHFQLSMSYSGRDQATKKQRVDISSNKIQIVLCQRLLEKLVSIVNSLEEGFNEFHSVKESSPLLPACPESSPTVSLDESVKEQFRAFKKLGEKTILRMSFSNFCFAWLFEEQFNIGQYPISPESKGILFGYNSLQISTSNLAGKTILSGVYITPTYDELNIFNNSDKSQSMNTAYLPSVKVSFFADLTHHQPHISVNLVGESLRLTILPSFVGLVVCLAKCFTDTAESCQKDALPKENINESSLYPESNSYSPQTSASTGKSNTEGKTAKFTLPLSFRFSVSFDGATIILYKDSPNIHRHISRDYHFTQEMRDENNAKSLDNDTALFLQTPAVKAKIEYLKGENAVKQDAFNAEILISSSINTIYPKLVPPVVEMWKLVQTVVKYSALPSKNEQKDDYDIDSVLSMPDSFQNIDIDSHFGNIIVDVNVRLERQEIILSCEPKARVAATVSYDEFCISLNSLEDTLRKTTYALSVRLQNFNSSLQHIYSRECSGQVTVTNIAFFVAMYHNSAEQQSVIVASKISDVITEINLKQSQDLELFQDIWSPKGMLSKVNSNVSLATFDQFSETFQQQINSSMLDGAIMRKYRQVTSTAAIPWCIDFSLVNIRGTVELGQAVGQVIFTLDKLWIASQKFSNWEQNLSLGFDEIKITSQGRFGGIVALRKIQVGTAIMWQRHNGTVYPVPLVQAIMGIDSLEARATFDYQSFAVASINALHLSMFNQRDKNFVLNDRLAVVGNCESIYLFATSLAASNVLDLIYTIERMRREAHDSYDAILRDSANQTSEEASKKHGKKPTAHPFDRLRTFLDVNINTLSIYIYPDTLMDPQVFTLKVQGAEARYSQEIEIHEEFDKTAPDGRKLSLAITNKEFLSHLDMKLHGLLVALSTSKRNIRTEEELLEMSIEEYIQKSKDPKGTTIIGIPVCEISMATWQAVDTNVIEYIFNSSFGGRVDVGWNLGSVNFIRSMWENHVRTFNARKKTYEMRFAAGGDTLRVQFNPDDYARTKKRNVNNNNNNNNEKEDDDEDDDENSHVGKGLFGPEDARRLKIMTSHNNKSGILSVESSRQESPTSPSFGNELTRPSTAASYGDESLAESSLTSSSVDSESISEGTLSEDEDHEGIKVGRNSGSAGSGSVSGGGTTVGVNRASGSGLATAGTATVHGGSAPPSAGSGSRKGGITSAVTAAAATAETTAGASSMGATSSGDDGMTINKPEEEAAPQYIYIARVPPVIAQPQLRDMGEATPPVEWIGLHRNKLPSFVHQVIMVPLEKTVEEVDVVYRKVLGRS</sequence>
<feature type="domain" description="Csf1 N-terminal" evidence="3">
    <location>
        <begin position="1336"/>
        <end position="1698"/>
    </location>
</feature>
<dbReference type="Pfam" id="PF21678">
    <property type="entry name" value="Csf1_N"/>
    <property type="match status" value="3"/>
</dbReference>
<dbReference type="Pfam" id="PF25038">
    <property type="entry name" value="Csf1_C"/>
    <property type="match status" value="2"/>
</dbReference>
<feature type="compositionally biased region" description="Low complexity" evidence="1">
    <location>
        <begin position="1832"/>
        <end position="1842"/>
    </location>
</feature>
<feature type="domain" description="Csf1 C-terminal region" evidence="4">
    <location>
        <begin position="2218"/>
        <end position="3269"/>
    </location>
</feature>
<dbReference type="PANTHER" id="PTHR32085">
    <property type="entry name" value="PROTEIN CSF1"/>
    <property type="match status" value="1"/>
</dbReference>
<dbReference type="InterPro" id="IPR056779">
    <property type="entry name" value="Csf1_C"/>
</dbReference>
<feature type="region of interest" description="Disordered" evidence="1">
    <location>
        <begin position="256"/>
        <end position="284"/>
    </location>
</feature>